<dbReference type="Gene3D" id="3.30.70.270">
    <property type="match status" value="1"/>
</dbReference>
<dbReference type="SMART" id="SM00897">
    <property type="entry name" value="FIST"/>
    <property type="match status" value="1"/>
</dbReference>
<name>A0A7V4THQ5_9BACT</name>
<sequence>METLQSGGLERLMEVGLGYSERTDEKAALEEALSQAVQTSGVPSFFFLFITPQYNPHRILEALREAFPLAKILGCSAEGVVVGRRLLSRGIALLALAVPGLRAFTVSPPFEGSDSYALGELVGREVRRTSREEGTLVILPDPALEVPLFLQGLYNVLGPRFLYLGGGTGAFRFTEQGVNLGPVSVGVFEGIAFSSAADHGWSPTRELLVVTKTRGREVVEIDGIPPFEAYCERVGDFSREDLPWVGTLYPLGFPGIFGDFLIRDPAYFTPDGAMGFVGASIPEGAVGYLMRGEKESLLAAAARASQKAICVGNPLFALVFDCVSRALVLGEAFEEELKIVDDTLGGLPCLGFLSVGEIHPRGRAPLFRNKTVVVAVAGRKRARERFLSVCDASSEVELAILHEISSLSFPGSYQEFFREMVERAVRLFGVQRMAFLWRRDQELQLAASWGFSDPAEVQKEMASPEEHQRVFLLGEQEAPSVLFFEAPYPLRRREHRLYALFARKVEDVLRFARHLEEQEQRLRELEHLSLTDELTGIYNRRGFLMLAEHALLVAQREGKEAGVLFLDLDNLKWINDQFGHEEGDRAIREFGRIIQKVFRKSDVIARIGGDEFAVLLSGVKNANLQRIIHRLTQLVEEWNSRNQRSYRLSFSAGWAPFLPSQPQKIRELLSFADARMYDEKRRKKSGNSFTPS</sequence>
<dbReference type="SUPFAM" id="SSF55073">
    <property type="entry name" value="Nucleotide cyclase"/>
    <property type="match status" value="1"/>
</dbReference>
<dbReference type="InterPro" id="IPR019494">
    <property type="entry name" value="FIST_C"/>
</dbReference>
<reference evidence="4" key="1">
    <citation type="journal article" date="2020" name="mSystems">
        <title>Genome- and Community-Level Interaction Insights into Carbon Utilization and Element Cycling Functions of Hydrothermarchaeota in Hydrothermal Sediment.</title>
        <authorList>
            <person name="Zhou Z."/>
            <person name="Liu Y."/>
            <person name="Xu W."/>
            <person name="Pan J."/>
            <person name="Luo Z.H."/>
            <person name="Li M."/>
        </authorList>
    </citation>
    <scope>NUCLEOTIDE SEQUENCE [LARGE SCALE GENOMIC DNA]</scope>
    <source>
        <strain evidence="4">SpSt-82</strain>
    </source>
</reference>
<comment type="caution">
    <text evidence="4">The sequence shown here is derived from an EMBL/GenBank/DDBJ whole genome shotgun (WGS) entry which is preliminary data.</text>
</comment>
<proteinExistence type="predicted"/>
<gene>
    <name evidence="4" type="ORF">ENW11_08995</name>
</gene>
<dbReference type="PROSITE" id="PS50887">
    <property type="entry name" value="GGDEF"/>
    <property type="match status" value="1"/>
</dbReference>
<feature type="domain" description="GGDEF" evidence="3">
    <location>
        <begin position="559"/>
        <end position="692"/>
    </location>
</feature>
<dbReference type="EMBL" id="DTIY01000073">
    <property type="protein sequence ID" value="HGY39927.1"/>
    <property type="molecule type" value="Genomic_DNA"/>
</dbReference>
<dbReference type="Pfam" id="PF08495">
    <property type="entry name" value="FIST"/>
    <property type="match status" value="1"/>
</dbReference>
<evidence type="ECO:0000313" key="4">
    <source>
        <dbReference type="EMBL" id="HGY39927.1"/>
    </source>
</evidence>
<dbReference type="SMART" id="SM01204">
    <property type="entry name" value="FIST_C"/>
    <property type="match status" value="1"/>
</dbReference>
<dbReference type="AlphaFoldDB" id="A0A7V4THQ5"/>
<accession>A0A7V4THQ5</accession>
<dbReference type="SMART" id="SM00267">
    <property type="entry name" value="GGDEF"/>
    <property type="match status" value="1"/>
</dbReference>
<comment type="catalytic activity">
    <reaction evidence="2">
        <text>2 GTP = 3',3'-c-di-GMP + 2 diphosphate</text>
        <dbReference type="Rhea" id="RHEA:24898"/>
        <dbReference type="ChEBI" id="CHEBI:33019"/>
        <dbReference type="ChEBI" id="CHEBI:37565"/>
        <dbReference type="ChEBI" id="CHEBI:58805"/>
        <dbReference type="EC" id="2.7.7.65"/>
    </reaction>
</comment>
<evidence type="ECO:0000256" key="1">
    <source>
        <dbReference type="ARBA" id="ARBA00012528"/>
    </source>
</evidence>
<dbReference type="InterPro" id="IPR043128">
    <property type="entry name" value="Rev_trsase/Diguanyl_cyclase"/>
</dbReference>
<dbReference type="InterPro" id="IPR000160">
    <property type="entry name" value="GGDEF_dom"/>
</dbReference>
<dbReference type="EC" id="2.7.7.65" evidence="1"/>
<organism evidence="4">
    <name type="scientific">Candidatus Caldatribacterium saccharofermentans</name>
    <dbReference type="NCBI Taxonomy" id="1454753"/>
    <lineage>
        <taxon>Bacteria</taxon>
        <taxon>Pseudomonadati</taxon>
        <taxon>Atribacterota</taxon>
        <taxon>Atribacteria</taxon>
        <taxon>Atribacterales</taxon>
        <taxon>Candidatus Caldatribacteriaceae</taxon>
        <taxon>Candidatus Caldatribacterium</taxon>
    </lineage>
</organism>
<evidence type="ECO:0000259" key="3">
    <source>
        <dbReference type="PROSITE" id="PS50887"/>
    </source>
</evidence>
<dbReference type="CDD" id="cd01949">
    <property type="entry name" value="GGDEF"/>
    <property type="match status" value="1"/>
</dbReference>
<dbReference type="GO" id="GO:1902201">
    <property type="term" value="P:negative regulation of bacterial-type flagellum-dependent cell motility"/>
    <property type="evidence" value="ECO:0007669"/>
    <property type="project" value="TreeGrafter"/>
</dbReference>
<dbReference type="InterPro" id="IPR013702">
    <property type="entry name" value="FIST_domain_N"/>
</dbReference>
<dbReference type="InterPro" id="IPR050469">
    <property type="entry name" value="Diguanylate_Cyclase"/>
</dbReference>
<dbReference type="GO" id="GO:0052621">
    <property type="term" value="F:diguanylate cyclase activity"/>
    <property type="evidence" value="ECO:0007669"/>
    <property type="project" value="UniProtKB-EC"/>
</dbReference>
<dbReference type="GO" id="GO:0043709">
    <property type="term" value="P:cell adhesion involved in single-species biofilm formation"/>
    <property type="evidence" value="ECO:0007669"/>
    <property type="project" value="TreeGrafter"/>
</dbReference>
<dbReference type="Pfam" id="PF10442">
    <property type="entry name" value="FIST_C"/>
    <property type="match status" value="1"/>
</dbReference>
<dbReference type="InterPro" id="IPR029787">
    <property type="entry name" value="Nucleotide_cyclase"/>
</dbReference>
<dbReference type="PANTHER" id="PTHR45138:SF9">
    <property type="entry name" value="DIGUANYLATE CYCLASE DGCM-RELATED"/>
    <property type="match status" value="1"/>
</dbReference>
<dbReference type="NCBIfam" id="TIGR00254">
    <property type="entry name" value="GGDEF"/>
    <property type="match status" value="1"/>
</dbReference>
<dbReference type="Pfam" id="PF00990">
    <property type="entry name" value="GGDEF"/>
    <property type="match status" value="1"/>
</dbReference>
<evidence type="ECO:0000256" key="2">
    <source>
        <dbReference type="ARBA" id="ARBA00034247"/>
    </source>
</evidence>
<protein>
    <recommendedName>
        <fullName evidence="1">diguanylate cyclase</fullName>
        <ecNumber evidence="1">2.7.7.65</ecNumber>
    </recommendedName>
</protein>
<dbReference type="GO" id="GO:0005886">
    <property type="term" value="C:plasma membrane"/>
    <property type="evidence" value="ECO:0007669"/>
    <property type="project" value="TreeGrafter"/>
</dbReference>
<dbReference type="PANTHER" id="PTHR45138">
    <property type="entry name" value="REGULATORY COMPONENTS OF SENSORY TRANSDUCTION SYSTEM"/>
    <property type="match status" value="1"/>
</dbReference>